<feature type="domain" description="Transposase IS66 central" evidence="1">
    <location>
        <begin position="1"/>
        <end position="79"/>
    </location>
</feature>
<name>A0A1N7RVT0_9BURK</name>
<dbReference type="Proteomes" id="UP000195569">
    <property type="component" value="Unassembled WGS sequence"/>
</dbReference>
<dbReference type="InterPro" id="IPR004291">
    <property type="entry name" value="Transposase_IS66_central"/>
</dbReference>
<organism evidence="2 3">
    <name type="scientific">Paraburkholderia piptadeniae</name>
    <dbReference type="NCBI Taxonomy" id="1701573"/>
    <lineage>
        <taxon>Bacteria</taxon>
        <taxon>Pseudomonadati</taxon>
        <taxon>Pseudomonadota</taxon>
        <taxon>Betaproteobacteria</taxon>
        <taxon>Burkholderiales</taxon>
        <taxon>Burkholderiaceae</taxon>
        <taxon>Paraburkholderia</taxon>
    </lineage>
</organism>
<dbReference type="EMBL" id="CYGY02000021">
    <property type="protein sequence ID" value="SIT39208.1"/>
    <property type="molecule type" value="Genomic_DNA"/>
</dbReference>
<evidence type="ECO:0000313" key="2">
    <source>
        <dbReference type="EMBL" id="SIT39208.1"/>
    </source>
</evidence>
<dbReference type="AlphaFoldDB" id="A0A1N7RVT0"/>
<protein>
    <recommendedName>
        <fullName evidence="1">Transposase IS66 central domain-containing protein</fullName>
    </recommendedName>
</protein>
<evidence type="ECO:0000259" key="1">
    <source>
        <dbReference type="Pfam" id="PF03050"/>
    </source>
</evidence>
<evidence type="ECO:0000313" key="3">
    <source>
        <dbReference type="Proteomes" id="UP000195569"/>
    </source>
</evidence>
<sequence>MPLYRQTTPLRRFDRDISSNPPAASVVRVGLATQPVINLMRDVLLESELICDDETTFQALREPRRKPQVRRYLWANCSCPGSCAFVDAGGLLVFTLSKYSVSQPQSFSHTTAKGFILSPCQAISADSEKA</sequence>
<reference evidence="2" key="1">
    <citation type="submission" date="2016-12" db="EMBL/GenBank/DDBJ databases">
        <authorList>
            <person name="Moulin L."/>
        </authorList>
    </citation>
    <scope>NUCLEOTIDE SEQUENCE [LARGE SCALE GENOMIC DNA]</scope>
    <source>
        <strain evidence="2">STM 7183</strain>
    </source>
</reference>
<gene>
    <name evidence="2" type="ORF">BN2476_210091</name>
</gene>
<keyword evidence="3" id="KW-1185">Reference proteome</keyword>
<comment type="caution">
    <text evidence="2">The sequence shown here is derived from an EMBL/GenBank/DDBJ whole genome shotgun (WGS) entry which is preliminary data.</text>
</comment>
<dbReference type="Pfam" id="PF03050">
    <property type="entry name" value="DDE_Tnp_IS66"/>
    <property type="match status" value="1"/>
</dbReference>
<accession>A0A1N7RVT0</accession>
<proteinExistence type="predicted"/>